<sequence>METVTIPTYWARQMARLGHEPRLIAPAYVKPFVKRQKNNVADAEAIVEAAQRPTMRFVEPKTKEQQSRAIVFRTREQFVIREPNW</sequence>
<dbReference type="RefSeq" id="WP_254022815.1">
    <property type="nucleotide sequence ID" value="NZ_CAKXZS010000001.1"/>
</dbReference>
<comment type="caution">
    <text evidence="1">The sequence shown here is derived from an EMBL/GenBank/DDBJ whole genome shotgun (WGS) entry which is preliminary data.</text>
</comment>
<evidence type="ECO:0000313" key="2">
    <source>
        <dbReference type="Proteomes" id="UP001152604"/>
    </source>
</evidence>
<evidence type="ECO:0000313" key="1">
    <source>
        <dbReference type="EMBL" id="CAH2394383.1"/>
    </source>
</evidence>
<reference evidence="1" key="1">
    <citation type="submission" date="2022-03" db="EMBL/GenBank/DDBJ databases">
        <authorList>
            <person name="Brunel B."/>
        </authorList>
    </citation>
    <scope>NUCLEOTIDE SEQUENCE</scope>
    <source>
        <strain evidence="1">STM4922sample</strain>
    </source>
</reference>
<dbReference type="Proteomes" id="UP001152604">
    <property type="component" value="Unassembled WGS sequence"/>
</dbReference>
<accession>A0ABN8JBA2</accession>
<protein>
    <recommendedName>
        <fullName evidence="3">Transposase IS111A/IS1328/IS1533 N-terminal domain-containing protein</fullName>
    </recommendedName>
</protein>
<dbReference type="EMBL" id="CAKXZS010000001">
    <property type="protein sequence ID" value="CAH2394383.1"/>
    <property type="molecule type" value="Genomic_DNA"/>
</dbReference>
<evidence type="ECO:0008006" key="3">
    <source>
        <dbReference type="Google" id="ProtNLM"/>
    </source>
</evidence>
<organism evidence="1 2">
    <name type="scientific">Mesorhizobium ventifaucium</name>
    <dbReference type="NCBI Taxonomy" id="666020"/>
    <lineage>
        <taxon>Bacteria</taxon>
        <taxon>Pseudomonadati</taxon>
        <taxon>Pseudomonadota</taxon>
        <taxon>Alphaproteobacteria</taxon>
        <taxon>Hyphomicrobiales</taxon>
        <taxon>Phyllobacteriaceae</taxon>
        <taxon>Mesorhizobium</taxon>
    </lineage>
</organism>
<name>A0ABN8JBA2_9HYPH</name>
<proteinExistence type="predicted"/>
<keyword evidence="2" id="KW-1185">Reference proteome</keyword>
<gene>
    <name evidence="1" type="ORF">MES4922_10296</name>
</gene>